<dbReference type="InterPro" id="IPR012820">
    <property type="entry name" value="Sucrose_synthase_pln/cyn"/>
</dbReference>
<feature type="domain" description="Sucrose synthase first GT-B" evidence="6">
    <location>
        <begin position="52"/>
        <end position="95"/>
    </location>
</feature>
<evidence type="ECO:0000256" key="5">
    <source>
        <dbReference type="ARBA" id="ARBA00049030"/>
    </source>
</evidence>
<evidence type="ECO:0000256" key="2">
    <source>
        <dbReference type="ARBA" id="ARBA00012540"/>
    </source>
</evidence>
<keyword evidence="4" id="KW-0808">Transferase</keyword>
<evidence type="ECO:0000256" key="3">
    <source>
        <dbReference type="ARBA" id="ARBA00022676"/>
    </source>
</evidence>
<protein>
    <recommendedName>
        <fullName evidence="2">sucrose synthase</fullName>
        <ecNumber evidence="2">2.4.1.13</ecNumber>
    </recommendedName>
</protein>
<keyword evidence="8" id="KW-1185">Reference proteome</keyword>
<dbReference type="Pfam" id="PF00862">
    <property type="entry name" value="GT-B_Sucrose_synth"/>
    <property type="match status" value="1"/>
</dbReference>
<comment type="similarity">
    <text evidence="1">Belongs to the glycosyltransferase 1 family. Plant sucrose synthase subfamily.</text>
</comment>
<evidence type="ECO:0000313" key="8">
    <source>
        <dbReference type="Proteomes" id="UP000554482"/>
    </source>
</evidence>
<dbReference type="Proteomes" id="UP000554482">
    <property type="component" value="Unassembled WGS sequence"/>
</dbReference>
<organism evidence="7 8">
    <name type="scientific">Thalictrum thalictroides</name>
    <name type="common">Rue-anemone</name>
    <name type="synonym">Anemone thalictroides</name>
    <dbReference type="NCBI Taxonomy" id="46969"/>
    <lineage>
        <taxon>Eukaryota</taxon>
        <taxon>Viridiplantae</taxon>
        <taxon>Streptophyta</taxon>
        <taxon>Embryophyta</taxon>
        <taxon>Tracheophyta</taxon>
        <taxon>Spermatophyta</taxon>
        <taxon>Magnoliopsida</taxon>
        <taxon>Ranunculales</taxon>
        <taxon>Ranunculaceae</taxon>
        <taxon>Thalictroideae</taxon>
        <taxon>Thalictrum</taxon>
    </lineage>
</organism>
<dbReference type="GO" id="GO:0006188">
    <property type="term" value="P:IMP biosynthetic process"/>
    <property type="evidence" value="ECO:0007669"/>
    <property type="project" value="InterPro"/>
</dbReference>
<dbReference type="EC" id="2.4.1.13" evidence="2"/>
<gene>
    <name evidence="7" type="ORF">FRX31_014677</name>
</gene>
<sequence length="101" mass="11264">YPSDADKHLLARHTCLSTNQDLTDSTVLRRIGEVLAYCLAYKSLLQGIGKLQDVTAKILDHMDGRPDLVIGNYIDGNLVAYLMASRLKITHVCIVFINSKF</sequence>
<dbReference type="OrthoDB" id="1747048at2759"/>
<dbReference type="InterPro" id="IPR000368">
    <property type="entry name" value="Sucrose_synth_GT-B1"/>
</dbReference>
<keyword evidence="3" id="KW-0328">Glycosyltransferase</keyword>
<evidence type="ECO:0000256" key="1">
    <source>
        <dbReference type="ARBA" id="ARBA00005894"/>
    </source>
</evidence>
<dbReference type="PANTHER" id="PTHR45839">
    <property type="match status" value="1"/>
</dbReference>
<comment type="caution">
    <text evidence="7">The sequence shown here is derived from an EMBL/GenBank/DDBJ whole genome shotgun (WGS) entry which is preliminary data.</text>
</comment>
<evidence type="ECO:0000259" key="6">
    <source>
        <dbReference type="Pfam" id="PF00862"/>
    </source>
</evidence>
<dbReference type="GO" id="GO:0004018">
    <property type="term" value="F:N6-(1,2-dicarboxyethyl)AMP AMP-lyase (fumarate-forming) activity"/>
    <property type="evidence" value="ECO:0007669"/>
    <property type="project" value="InterPro"/>
</dbReference>
<dbReference type="Gene3D" id="3.40.50.2000">
    <property type="entry name" value="Glycogen Phosphorylase B"/>
    <property type="match status" value="1"/>
</dbReference>
<dbReference type="GO" id="GO:0016157">
    <property type="term" value="F:sucrose synthase activity"/>
    <property type="evidence" value="ECO:0007669"/>
    <property type="project" value="UniProtKB-EC"/>
</dbReference>
<reference evidence="7 8" key="1">
    <citation type="submission" date="2020-06" db="EMBL/GenBank/DDBJ databases">
        <title>Transcriptomic and genomic resources for Thalictrum thalictroides and T. hernandezii: Facilitating candidate gene discovery in an emerging model plant lineage.</title>
        <authorList>
            <person name="Arias T."/>
            <person name="Riano-Pachon D.M."/>
            <person name="Di Stilio V.S."/>
        </authorList>
    </citation>
    <scope>NUCLEOTIDE SEQUENCE [LARGE SCALE GENOMIC DNA]</scope>
    <source>
        <strain evidence="8">cv. WT478/WT964</strain>
        <tissue evidence="7">Leaves</tissue>
    </source>
</reference>
<feature type="non-terminal residue" evidence="7">
    <location>
        <position position="1"/>
    </location>
</feature>
<accession>A0A7J6WE67</accession>
<dbReference type="PANTHER" id="PTHR45839:SF4">
    <property type="entry name" value="SUCROSE SYNTHASE 5"/>
    <property type="match status" value="1"/>
</dbReference>
<proteinExistence type="inferred from homology"/>
<dbReference type="EMBL" id="JABWDY010016920">
    <property type="protein sequence ID" value="KAF5195736.1"/>
    <property type="molecule type" value="Genomic_DNA"/>
</dbReference>
<name>A0A7J6WE67_THATH</name>
<comment type="catalytic activity">
    <reaction evidence="5">
        <text>an NDP-alpha-D-glucose + D-fructose = a ribonucleoside 5'-diphosphate + sucrose + H(+)</text>
        <dbReference type="Rhea" id="RHEA:16241"/>
        <dbReference type="ChEBI" id="CHEBI:15378"/>
        <dbReference type="ChEBI" id="CHEBI:17992"/>
        <dbReference type="ChEBI" id="CHEBI:37721"/>
        <dbReference type="ChEBI" id="CHEBI:57930"/>
        <dbReference type="ChEBI" id="CHEBI:76533"/>
        <dbReference type="EC" id="2.4.1.13"/>
    </reaction>
</comment>
<dbReference type="AlphaFoldDB" id="A0A7J6WE67"/>
<evidence type="ECO:0000313" key="7">
    <source>
        <dbReference type="EMBL" id="KAF5195736.1"/>
    </source>
</evidence>
<dbReference type="GO" id="GO:0005985">
    <property type="term" value="P:sucrose metabolic process"/>
    <property type="evidence" value="ECO:0007669"/>
    <property type="project" value="InterPro"/>
</dbReference>
<evidence type="ECO:0000256" key="4">
    <source>
        <dbReference type="ARBA" id="ARBA00022679"/>
    </source>
</evidence>